<dbReference type="GeneTree" id="ENSGT00390000000777"/>
<dbReference type="GO" id="GO:0001938">
    <property type="term" value="P:positive regulation of endothelial cell proliferation"/>
    <property type="evidence" value="ECO:0007669"/>
    <property type="project" value="TreeGrafter"/>
</dbReference>
<dbReference type="GO" id="GO:0005615">
    <property type="term" value="C:extracellular space"/>
    <property type="evidence" value="ECO:0007669"/>
    <property type="project" value="TreeGrafter"/>
</dbReference>
<evidence type="ECO:0008006" key="4">
    <source>
        <dbReference type="Google" id="ProtNLM"/>
    </source>
</evidence>
<dbReference type="InterPro" id="IPR018887">
    <property type="entry name" value="MYDGF"/>
</dbReference>
<dbReference type="GO" id="GO:0045766">
    <property type="term" value="P:positive regulation of angiogenesis"/>
    <property type="evidence" value="ECO:0007669"/>
    <property type="project" value="TreeGrafter"/>
</dbReference>
<feature type="region of interest" description="Disordered" evidence="1">
    <location>
        <begin position="195"/>
        <end position="251"/>
    </location>
</feature>
<reference evidence="2" key="3">
    <citation type="submission" date="2025-09" db="UniProtKB">
        <authorList>
            <consortium name="Ensembl"/>
        </authorList>
    </citation>
    <scope>IDENTIFICATION</scope>
</reference>
<sequence>MAARAREGAGRAWSRARAAADVASRGRPTCPLPRPVATLPCGSDPNMAAPSKRRNGEGASWWAALLLAAVALRPGEAVSEPTTVAFDVRPGGVVHSFSQNVGPGDKYTCTFTYASQGGTNEKWQMSLGTSKDHQHFTCTIWRPQGKSYLYFTQFKAEVRGAEIEYGMAYVSTGRACGGGCRGSCHRRRLLSDHRQGWGGGWSEETDLKPPGGDSVTREDMGRLADSGPGRVRETALGPETPRDPLGGAGHLASLSYHLPVSGQCPAAGQANRKPEGRGPLSKSWMLSPGDTGRDGKGSSTGGVLTGVGQGPTCLGSRDLPFMARAAPSATLLSPAAPTRGRPHC</sequence>
<dbReference type="PANTHER" id="PTHR31230:SF1">
    <property type="entry name" value="MYELOID-DERIVED GROWTH FACTOR"/>
    <property type="match status" value="1"/>
</dbReference>
<keyword evidence="3" id="KW-1185">Reference proteome</keyword>
<evidence type="ECO:0000313" key="3">
    <source>
        <dbReference type="Proteomes" id="UP000694399"/>
    </source>
</evidence>
<proteinExistence type="predicted"/>
<dbReference type="Proteomes" id="UP000694399">
    <property type="component" value="Chromosome A3"/>
</dbReference>
<reference evidence="2" key="1">
    <citation type="journal article" date="2019" name="bioRxiv">
        <title>Long live the king: chromosome-level assembly of the lion (Panthera leo) using linked-read, Hi-C, and long read data.</title>
        <authorList>
            <person name="Armstrong E.E."/>
            <person name="Taylor R.W."/>
            <person name="Miller D.E."/>
            <person name="Kaelin C."/>
            <person name="Barsh G."/>
            <person name="Hadly E.A."/>
            <person name="Petrov D."/>
        </authorList>
    </citation>
    <scope>NUCLEOTIDE SEQUENCE [LARGE SCALE GENOMIC DNA]</scope>
</reference>
<reference evidence="2" key="2">
    <citation type="submission" date="2025-08" db="UniProtKB">
        <authorList>
            <consortium name="Ensembl"/>
        </authorList>
    </citation>
    <scope>IDENTIFICATION</scope>
</reference>
<name>A0A8C8WVG2_PANLE</name>
<accession>A0A8C8WVG2</accession>
<feature type="compositionally biased region" description="Gly residues" evidence="1">
    <location>
        <begin position="298"/>
        <end position="309"/>
    </location>
</feature>
<protein>
    <recommendedName>
        <fullName evidence="4">Myeloid-derived growth factor</fullName>
    </recommendedName>
</protein>
<evidence type="ECO:0000256" key="1">
    <source>
        <dbReference type="SAM" id="MobiDB-lite"/>
    </source>
</evidence>
<organism evidence="2 3">
    <name type="scientific">Panthera leo</name>
    <name type="common">Lion</name>
    <dbReference type="NCBI Taxonomy" id="9689"/>
    <lineage>
        <taxon>Eukaryota</taxon>
        <taxon>Metazoa</taxon>
        <taxon>Chordata</taxon>
        <taxon>Craniata</taxon>
        <taxon>Vertebrata</taxon>
        <taxon>Euteleostomi</taxon>
        <taxon>Mammalia</taxon>
        <taxon>Eutheria</taxon>
        <taxon>Laurasiatheria</taxon>
        <taxon>Carnivora</taxon>
        <taxon>Feliformia</taxon>
        <taxon>Felidae</taxon>
        <taxon>Pantherinae</taxon>
        <taxon>Panthera</taxon>
    </lineage>
</organism>
<dbReference type="Ensembl" id="ENSPLOT00000009387.1">
    <property type="protein sequence ID" value="ENSPLOP00000008474.1"/>
    <property type="gene ID" value="ENSPLOG00000006279.1"/>
</dbReference>
<dbReference type="PANTHER" id="PTHR31230">
    <property type="entry name" value="MYELOID-DERIVED GROWTH FACTOR MYDGF"/>
    <property type="match status" value="1"/>
</dbReference>
<dbReference type="AlphaFoldDB" id="A0A8C8WVG2"/>
<feature type="region of interest" description="Disordered" evidence="1">
    <location>
        <begin position="263"/>
        <end position="311"/>
    </location>
</feature>
<feature type="region of interest" description="Disordered" evidence="1">
    <location>
        <begin position="23"/>
        <end position="54"/>
    </location>
</feature>
<dbReference type="Pfam" id="PF10572">
    <property type="entry name" value="UPF0556"/>
    <property type="match status" value="1"/>
</dbReference>
<evidence type="ECO:0000313" key="2">
    <source>
        <dbReference type="Ensembl" id="ENSPLOP00000008474.1"/>
    </source>
</evidence>